<dbReference type="PANTHER" id="PTHR24186:SF46">
    <property type="entry name" value="PROTEIN ACCELERATED CELL DEATH 6-LIKE"/>
    <property type="match status" value="1"/>
</dbReference>
<dbReference type="Pfam" id="PF12796">
    <property type="entry name" value="Ank_2"/>
    <property type="match status" value="2"/>
</dbReference>
<dbReference type="PROSITE" id="PS50297">
    <property type="entry name" value="ANK_REP_REGION"/>
    <property type="match status" value="2"/>
</dbReference>
<dbReference type="OrthoDB" id="598775at2759"/>
<evidence type="ECO:0000256" key="3">
    <source>
        <dbReference type="ARBA" id="ARBA00022737"/>
    </source>
</evidence>
<feature type="repeat" description="ANK" evidence="7">
    <location>
        <begin position="280"/>
        <end position="302"/>
    </location>
</feature>
<evidence type="ECO:0000313" key="13">
    <source>
        <dbReference type="Proteomes" id="UP000626092"/>
    </source>
</evidence>
<feature type="signal peptide" evidence="10">
    <location>
        <begin position="1"/>
        <end position="16"/>
    </location>
</feature>
<keyword evidence="6 9" id="KW-0472">Membrane</keyword>
<protein>
    <recommendedName>
        <fullName evidence="11">PGG domain-containing protein</fullName>
    </recommendedName>
</protein>
<feature type="repeat" description="ANK" evidence="7">
    <location>
        <begin position="351"/>
        <end position="377"/>
    </location>
</feature>
<sequence>MIHLSSLLACLPGALALKMQIKEEDSWWKRHNKLKNLKHNKPKNLEHTTNANPTSSSSNTNTNTNTNTNAKKPTTMDLDLYKATIQGDVNPTSSSSKTNANAKKPTTMDLDLYKATIKGDVDHFIETLLRVSADKHLSLSSVFDQTTPLANSYLHVAAAFGHQDLVGFIAFHSPSLIAARNAKGDTLLHAAARSGRHAAVMVVKQFAEDSPACSSEAAEGCVAGGPYCRPDILLGSKNREGNTALHEAMTTMVDGDKERGLVVEYLIRYGGEVSFVVNNEGKSPFYLAAESGRVDLVELMLQICIHEGYYSNCEDIKGKSPVNAAIRGRNKGMLEIILEKMPKYIQLRDEDGETPLHCAASEGYYEGVQSLLDKSSECVLERDGNGFLPVHTASGKGHLDILQKLLQRCPDWRELLTNEGENILHVAATNGKSNVIDYILKTPEHEKLLNESDDSGNTPLHLAAIHWNPKVVSSLTWDKRINLELVNGDGMTALDAAEERMGMMVSFHKRLTWMALKSAGAPNGKCSKVPKLITQTSLGYQQPNMENYKDRINTLLLVATLVATVTYTAGFTMPSGYNNSDSNQGMATMLNKRKFQIFVICDTIAMFSSMIVAVSLIWAQLGDLNLILTSLRLALPLLGRALSMMSLAFMAGVYLVVSKLTWLANVVLIMGIAFLSILLVLFIPLFFPDTTTFPVIRHISYYFFCLMMLASGSYREDEEE</sequence>
<dbReference type="InterPro" id="IPR036770">
    <property type="entry name" value="Ankyrin_rpt-contain_sf"/>
</dbReference>
<proteinExistence type="predicted"/>
<organism evidence="12 13">
    <name type="scientific">Rhododendron simsii</name>
    <name type="common">Sims's rhododendron</name>
    <dbReference type="NCBI Taxonomy" id="118357"/>
    <lineage>
        <taxon>Eukaryota</taxon>
        <taxon>Viridiplantae</taxon>
        <taxon>Streptophyta</taxon>
        <taxon>Embryophyta</taxon>
        <taxon>Tracheophyta</taxon>
        <taxon>Spermatophyta</taxon>
        <taxon>Magnoliopsida</taxon>
        <taxon>eudicotyledons</taxon>
        <taxon>Gunneridae</taxon>
        <taxon>Pentapetalae</taxon>
        <taxon>asterids</taxon>
        <taxon>Ericales</taxon>
        <taxon>Ericaceae</taxon>
        <taxon>Ericoideae</taxon>
        <taxon>Rhodoreae</taxon>
        <taxon>Rhododendron</taxon>
    </lineage>
</organism>
<reference evidence="12" key="1">
    <citation type="submission" date="2019-11" db="EMBL/GenBank/DDBJ databases">
        <authorList>
            <person name="Liu Y."/>
            <person name="Hou J."/>
            <person name="Li T.-Q."/>
            <person name="Guan C.-H."/>
            <person name="Wu X."/>
            <person name="Wu H.-Z."/>
            <person name="Ling F."/>
            <person name="Zhang R."/>
            <person name="Shi X.-G."/>
            <person name="Ren J.-P."/>
            <person name="Chen E.-F."/>
            <person name="Sun J.-M."/>
        </authorList>
    </citation>
    <scope>NUCLEOTIDE SEQUENCE</scope>
    <source>
        <strain evidence="12">Adult_tree_wgs_1</strain>
        <tissue evidence="12">Leaves</tissue>
    </source>
</reference>
<comment type="caution">
    <text evidence="12">The sequence shown here is derived from an EMBL/GenBank/DDBJ whole genome shotgun (WGS) entry which is preliminary data.</text>
</comment>
<evidence type="ECO:0000256" key="7">
    <source>
        <dbReference type="PROSITE-ProRule" id="PRU00023"/>
    </source>
</evidence>
<dbReference type="PROSITE" id="PS50088">
    <property type="entry name" value="ANK_REPEAT"/>
    <property type="match status" value="2"/>
</dbReference>
<keyword evidence="3" id="KW-0677">Repeat</keyword>
<feature type="compositionally biased region" description="Low complexity" evidence="8">
    <location>
        <begin position="47"/>
        <end position="73"/>
    </location>
</feature>
<evidence type="ECO:0000256" key="1">
    <source>
        <dbReference type="ARBA" id="ARBA00004141"/>
    </source>
</evidence>
<feature type="chain" id="PRO_5032351644" description="PGG domain-containing protein" evidence="10">
    <location>
        <begin position="17"/>
        <end position="720"/>
    </location>
</feature>
<feature type="transmembrane region" description="Helical" evidence="9">
    <location>
        <begin position="555"/>
        <end position="577"/>
    </location>
</feature>
<evidence type="ECO:0000256" key="2">
    <source>
        <dbReference type="ARBA" id="ARBA00022692"/>
    </source>
</evidence>
<dbReference type="GO" id="GO:0005886">
    <property type="term" value="C:plasma membrane"/>
    <property type="evidence" value="ECO:0007669"/>
    <property type="project" value="TreeGrafter"/>
</dbReference>
<evidence type="ECO:0000256" key="4">
    <source>
        <dbReference type="ARBA" id="ARBA00022989"/>
    </source>
</evidence>
<evidence type="ECO:0000256" key="10">
    <source>
        <dbReference type="SAM" id="SignalP"/>
    </source>
</evidence>
<keyword evidence="5 7" id="KW-0040">ANK repeat</keyword>
<keyword evidence="10" id="KW-0732">Signal</keyword>
<dbReference type="Proteomes" id="UP000626092">
    <property type="component" value="Unassembled WGS sequence"/>
</dbReference>
<dbReference type="EMBL" id="WJXA01000006">
    <property type="protein sequence ID" value="KAF7140331.1"/>
    <property type="molecule type" value="Genomic_DNA"/>
</dbReference>
<evidence type="ECO:0000256" key="5">
    <source>
        <dbReference type="ARBA" id="ARBA00023043"/>
    </source>
</evidence>
<dbReference type="SMART" id="SM00248">
    <property type="entry name" value="ANK"/>
    <property type="match status" value="9"/>
</dbReference>
<evidence type="ECO:0000313" key="12">
    <source>
        <dbReference type="EMBL" id="KAF7140331.1"/>
    </source>
</evidence>
<feature type="transmembrane region" description="Helical" evidence="9">
    <location>
        <begin position="597"/>
        <end position="621"/>
    </location>
</feature>
<accession>A0A834GT03</accession>
<keyword evidence="13" id="KW-1185">Reference proteome</keyword>
<evidence type="ECO:0000256" key="6">
    <source>
        <dbReference type="ARBA" id="ARBA00023136"/>
    </source>
</evidence>
<feature type="domain" description="PGG" evidence="11">
    <location>
        <begin position="546"/>
        <end position="656"/>
    </location>
</feature>
<dbReference type="Pfam" id="PF13962">
    <property type="entry name" value="PGG"/>
    <property type="match status" value="1"/>
</dbReference>
<keyword evidence="2 9" id="KW-0812">Transmembrane</keyword>
<feature type="transmembrane region" description="Helical" evidence="9">
    <location>
        <begin position="633"/>
        <end position="656"/>
    </location>
</feature>
<gene>
    <name evidence="12" type="ORF">RHSIM_Rhsim06G0144600</name>
</gene>
<dbReference type="InterPro" id="IPR026961">
    <property type="entry name" value="PGG_dom"/>
</dbReference>
<evidence type="ECO:0000256" key="8">
    <source>
        <dbReference type="SAM" id="MobiDB-lite"/>
    </source>
</evidence>
<dbReference type="PANTHER" id="PTHR24186">
    <property type="entry name" value="PROTEIN PHOSPHATASE 1 REGULATORY SUBUNIT"/>
    <property type="match status" value="1"/>
</dbReference>
<feature type="transmembrane region" description="Helical" evidence="9">
    <location>
        <begin position="663"/>
        <end position="687"/>
    </location>
</feature>
<dbReference type="SUPFAM" id="SSF48403">
    <property type="entry name" value="Ankyrin repeat"/>
    <property type="match status" value="1"/>
</dbReference>
<dbReference type="Gene3D" id="1.25.40.20">
    <property type="entry name" value="Ankyrin repeat-containing domain"/>
    <property type="match status" value="2"/>
</dbReference>
<keyword evidence="4 9" id="KW-1133">Transmembrane helix</keyword>
<evidence type="ECO:0000259" key="11">
    <source>
        <dbReference type="Pfam" id="PF13962"/>
    </source>
</evidence>
<comment type="subcellular location">
    <subcellularLocation>
        <location evidence="1">Membrane</location>
        <topology evidence="1">Multi-pass membrane protein</topology>
    </subcellularLocation>
</comment>
<feature type="region of interest" description="Disordered" evidence="8">
    <location>
        <begin position="35"/>
        <end position="73"/>
    </location>
</feature>
<evidence type="ECO:0000256" key="9">
    <source>
        <dbReference type="SAM" id="Phobius"/>
    </source>
</evidence>
<dbReference type="InterPro" id="IPR002110">
    <property type="entry name" value="Ankyrin_rpt"/>
</dbReference>
<dbReference type="AlphaFoldDB" id="A0A834GT03"/>
<name>A0A834GT03_RHOSS</name>
<feature type="transmembrane region" description="Helical" evidence="9">
    <location>
        <begin position="699"/>
        <end position="715"/>
    </location>
</feature>